<keyword evidence="10" id="KW-0325">Glycoprotein</keyword>
<feature type="transmembrane region" description="Helical" evidence="12">
    <location>
        <begin position="363"/>
        <end position="389"/>
    </location>
</feature>
<feature type="transmembrane region" description="Helical" evidence="12">
    <location>
        <begin position="777"/>
        <end position="794"/>
    </location>
</feature>
<dbReference type="GO" id="GO:0005452">
    <property type="term" value="F:solute:inorganic anion antiporter activity"/>
    <property type="evidence" value="ECO:0007669"/>
    <property type="project" value="InterPro"/>
</dbReference>
<dbReference type="InterPro" id="IPR003020">
    <property type="entry name" value="HCO3_transpt_euk"/>
</dbReference>
<feature type="transmembrane region" description="Helical" evidence="12">
    <location>
        <begin position="515"/>
        <end position="536"/>
    </location>
</feature>
<evidence type="ECO:0000256" key="6">
    <source>
        <dbReference type="ARBA" id="ARBA00022692"/>
    </source>
</evidence>
<evidence type="ECO:0000256" key="2">
    <source>
        <dbReference type="ARBA" id="ARBA00010993"/>
    </source>
</evidence>
<feature type="transmembrane region" description="Helical" evidence="12">
    <location>
        <begin position="705"/>
        <end position="724"/>
    </location>
</feature>
<dbReference type="InterPro" id="IPR011531">
    <property type="entry name" value="HCO3_transpt-like_TM_dom"/>
</dbReference>
<keyword evidence="5" id="KW-0039">Anion exchange</keyword>
<dbReference type="NCBIfam" id="TIGR00834">
    <property type="entry name" value="ae"/>
    <property type="match status" value="1"/>
</dbReference>
<evidence type="ECO:0000256" key="1">
    <source>
        <dbReference type="ARBA" id="ARBA00004651"/>
    </source>
</evidence>
<reference evidence="15" key="1">
    <citation type="submission" date="2025-08" db="UniProtKB">
        <authorList>
            <consortium name="Ensembl"/>
        </authorList>
    </citation>
    <scope>IDENTIFICATION</scope>
</reference>
<feature type="domain" description="Bicarbonate transporter-like transmembrane" evidence="13">
    <location>
        <begin position="301"/>
        <end position="833"/>
    </location>
</feature>
<comment type="similarity">
    <text evidence="2 12">Belongs to the anion exchanger (TC 2.A.31) family.</text>
</comment>
<sequence length="855" mass="96122">CEHQEWKHFIVICGQAYVEMNESVKNPNQQSYWQEMGRWVGFEETYDVEAGHWGPSHISYLTFKSLVQIRRTMNTGEGMPVRSLWGQKLSPTFNEVSLAKKPVHIQNQDFFSFYLSSQSVETQPLTSGVEMEKFSVTEKVSARFLVLTVLSALEFLERPTIAFVRLRDAVVLESALETLVPVRFIFILIGPTTTDMDYHECGRAMAALLADKAFNQAAFQAQSDGELTDAVGDFMDCCIVIPPTEIQDESMLTSLIPFQKKLLQERLHQSDPKLRLDVKPCKRKDTCRPPPEDSLARTGVLFGGMIRDLKRRYQYYVSDITDALNAQVVAAIIFIYFAALSPAITFGGLLADKVDNMMGVSELMISTSVLGIIFCLIAAQPVLVIGFSGPLLVFEEAFFNFCKSQDIEYIVGRVWVGAWLVVIVVVIVAFEGSFLVRFISRFTQEIFSILISLIFIYETFAKLGRVFKEHPLILNYEHVNTTAEDPWHSAVSSQRLLDNVTGNMSVMKSVTHRPYPNTALLSMCLMFGTFSIAYYLRMFKNGKFLPGKIRRLLGDFGVPIAIFLMVAVDISIEDTYTQKLVVPKGLQVSNPKMRGWLINPMGEHKPFPIWLMFASVVPAMLVFILIFLESQITTLIVSKPERKMVKGSGFHMDLLILVSMGGLSAIFGIPWLSAATVRSVSHANALTVMSKGPKPEIEKVLEQRVSGVVVALLVGLSILMEPILKMIPITALFGIFLYMGITSLSGIQLWDRMLLLLIPKKYHPNEPYATKVSTKRMHVFTAIQMVCLAVLWMVKSSPVSLALPFVLILTIPLRMFMTGRLFTEQEMKYLDGDDAKATFEEEPGVDVYSETQMPL</sequence>
<dbReference type="PRINTS" id="PR00165">
    <property type="entry name" value="ANIONEXCHNGR"/>
</dbReference>
<dbReference type="GO" id="GO:0015106">
    <property type="term" value="F:bicarbonate transmembrane transporter activity"/>
    <property type="evidence" value="ECO:0007669"/>
    <property type="project" value="TreeGrafter"/>
</dbReference>
<proteinExistence type="inferred from homology"/>
<dbReference type="InterPro" id="IPR001717">
    <property type="entry name" value="Anion_exchange"/>
</dbReference>
<dbReference type="InterPro" id="IPR018241">
    <property type="entry name" value="Anion_exchange_CS"/>
</dbReference>
<feature type="transmembrane region" description="Helical" evidence="12">
    <location>
        <begin position="328"/>
        <end position="351"/>
    </location>
</feature>
<dbReference type="SUPFAM" id="SSF55804">
    <property type="entry name" value="Phoshotransferase/anion transport protein"/>
    <property type="match status" value="1"/>
</dbReference>
<feature type="domain" description="Band 3 cytoplasmic" evidence="14">
    <location>
        <begin position="15"/>
        <end position="77"/>
    </location>
</feature>
<protein>
    <recommendedName>
        <fullName evidence="12">Anion exchange protein</fullName>
    </recommendedName>
</protein>
<dbReference type="PROSITE" id="PS00220">
    <property type="entry name" value="ANION_EXCHANGER_2"/>
    <property type="match status" value="1"/>
</dbReference>
<keyword evidence="7 12" id="KW-1133">Transmembrane helix</keyword>
<evidence type="ECO:0000256" key="5">
    <source>
        <dbReference type="ARBA" id="ARBA00022681"/>
    </source>
</evidence>
<evidence type="ECO:0000313" key="15">
    <source>
        <dbReference type="Ensembl" id="ENSCCRP00010082609.1"/>
    </source>
</evidence>
<dbReference type="GO" id="GO:0008509">
    <property type="term" value="F:monoatomic anion transmembrane transporter activity"/>
    <property type="evidence" value="ECO:0007669"/>
    <property type="project" value="InterPro"/>
</dbReference>
<dbReference type="AlphaFoldDB" id="A0A8C1R2E8"/>
<feature type="transmembrane region" description="Helical" evidence="12">
    <location>
        <begin position="801"/>
        <end position="822"/>
    </location>
</feature>
<dbReference type="InterPro" id="IPR002977">
    <property type="entry name" value="Anion_exchange_1"/>
</dbReference>
<feature type="transmembrane region" description="Helical" evidence="12">
    <location>
        <begin position="649"/>
        <end position="672"/>
    </location>
</feature>
<dbReference type="Ensembl" id="ENSCCRT00010091636.1">
    <property type="protein sequence ID" value="ENSCCRP00010082609.1"/>
    <property type="gene ID" value="ENSCCRG00010036069.1"/>
</dbReference>
<dbReference type="PRINTS" id="PR01187">
    <property type="entry name" value="ANIONEXHNGR1"/>
</dbReference>
<evidence type="ECO:0000313" key="16">
    <source>
        <dbReference type="Proteomes" id="UP000694427"/>
    </source>
</evidence>
<keyword evidence="8 12" id="KW-0406">Ion transport</keyword>
<evidence type="ECO:0000256" key="9">
    <source>
        <dbReference type="ARBA" id="ARBA00023136"/>
    </source>
</evidence>
<evidence type="ECO:0000259" key="14">
    <source>
        <dbReference type="Pfam" id="PF07565"/>
    </source>
</evidence>
<evidence type="ECO:0000256" key="4">
    <source>
        <dbReference type="ARBA" id="ARBA00022475"/>
    </source>
</evidence>
<dbReference type="FunFam" id="3.40.930.10:FF:000020">
    <property type="entry name" value="Anion exchange protein"/>
    <property type="match status" value="1"/>
</dbReference>
<organism evidence="15 16">
    <name type="scientific">Cyprinus carpio</name>
    <name type="common">Common carp</name>
    <dbReference type="NCBI Taxonomy" id="7962"/>
    <lineage>
        <taxon>Eukaryota</taxon>
        <taxon>Metazoa</taxon>
        <taxon>Chordata</taxon>
        <taxon>Craniata</taxon>
        <taxon>Vertebrata</taxon>
        <taxon>Euteleostomi</taxon>
        <taxon>Actinopterygii</taxon>
        <taxon>Neopterygii</taxon>
        <taxon>Teleostei</taxon>
        <taxon>Ostariophysi</taxon>
        <taxon>Cypriniformes</taxon>
        <taxon>Cyprinidae</taxon>
        <taxon>Cyprininae</taxon>
        <taxon>Cyprinus</taxon>
    </lineage>
</organism>
<reference evidence="15" key="2">
    <citation type="submission" date="2025-09" db="UniProtKB">
        <authorList>
            <consortium name="Ensembl"/>
        </authorList>
    </citation>
    <scope>IDENTIFICATION</scope>
</reference>
<dbReference type="Gene3D" id="3.40.930.10">
    <property type="entry name" value="Mannitol-specific EII, Chain A"/>
    <property type="match status" value="2"/>
</dbReference>
<dbReference type="GO" id="GO:0016323">
    <property type="term" value="C:basolateral plasma membrane"/>
    <property type="evidence" value="ECO:0007669"/>
    <property type="project" value="TreeGrafter"/>
</dbReference>
<keyword evidence="6 12" id="KW-0812">Transmembrane</keyword>
<dbReference type="Proteomes" id="UP000694427">
    <property type="component" value="Unplaced"/>
</dbReference>
<feature type="domain" description="Band 3 cytoplasmic" evidence="14">
    <location>
        <begin position="136"/>
        <end position="247"/>
    </location>
</feature>
<dbReference type="Pfam" id="PF07565">
    <property type="entry name" value="Band_3_cyto"/>
    <property type="match status" value="2"/>
</dbReference>
<feature type="transmembrane region" description="Helical" evidence="12">
    <location>
        <begin position="607"/>
        <end position="628"/>
    </location>
</feature>
<dbReference type="Gene3D" id="1.10.287.570">
    <property type="entry name" value="Helical hairpin bin"/>
    <property type="match status" value="1"/>
</dbReference>
<keyword evidence="9 12" id="KW-0472">Membrane</keyword>
<dbReference type="GO" id="GO:0051453">
    <property type="term" value="P:regulation of intracellular pH"/>
    <property type="evidence" value="ECO:0007669"/>
    <property type="project" value="TreeGrafter"/>
</dbReference>
<feature type="transmembrane region" description="Helical" evidence="12">
    <location>
        <begin position="442"/>
        <end position="460"/>
    </location>
</feature>
<dbReference type="InterPro" id="IPR013769">
    <property type="entry name" value="Band3_cytoplasmic_dom"/>
</dbReference>
<dbReference type="FunFam" id="1.10.287.570:FF:000001">
    <property type="entry name" value="Anion exchange protein"/>
    <property type="match status" value="1"/>
</dbReference>
<comment type="subcellular location">
    <subcellularLocation>
        <location evidence="1">Cell membrane</location>
        <topology evidence="1">Multi-pass membrane protein</topology>
    </subcellularLocation>
    <subcellularLocation>
        <location evidence="12">Membrane</location>
        <topology evidence="12">Multi-pass membrane protein</topology>
    </subcellularLocation>
</comment>
<feature type="transmembrane region" description="Helical" evidence="12">
    <location>
        <begin position="409"/>
        <end position="430"/>
    </location>
</feature>
<feature type="transmembrane region" description="Helical" evidence="12">
    <location>
        <begin position="731"/>
        <end position="750"/>
    </location>
</feature>
<dbReference type="PANTHER" id="PTHR11453">
    <property type="entry name" value="ANION EXCHANGE PROTEIN"/>
    <property type="match status" value="1"/>
</dbReference>
<dbReference type="PANTHER" id="PTHR11453:SF12">
    <property type="entry name" value="BAND 3 ANION TRANSPORT PROTEIN"/>
    <property type="match status" value="1"/>
</dbReference>
<keyword evidence="3 12" id="KW-0813">Transport</keyword>
<dbReference type="InterPro" id="IPR016152">
    <property type="entry name" value="PTrfase/Anion_transptr"/>
</dbReference>
<feature type="transmembrane region" description="Helical" evidence="12">
    <location>
        <begin position="552"/>
        <end position="572"/>
    </location>
</feature>
<evidence type="ECO:0000256" key="7">
    <source>
        <dbReference type="ARBA" id="ARBA00022989"/>
    </source>
</evidence>
<dbReference type="PRINTS" id="PR01231">
    <property type="entry name" value="HCO3TRNSPORT"/>
</dbReference>
<accession>A0A8C1R2E8</accession>
<evidence type="ECO:0000256" key="12">
    <source>
        <dbReference type="RuleBase" id="RU362035"/>
    </source>
</evidence>
<dbReference type="Pfam" id="PF00955">
    <property type="entry name" value="HCO3_cotransp"/>
    <property type="match status" value="1"/>
</dbReference>
<name>A0A8C1R2E8_CYPCA</name>
<evidence type="ECO:0000256" key="11">
    <source>
        <dbReference type="ARBA" id="ARBA00049347"/>
    </source>
</evidence>
<dbReference type="PROSITE" id="PS00219">
    <property type="entry name" value="ANION_EXCHANGER_1"/>
    <property type="match status" value="1"/>
</dbReference>
<evidence type="ECO:0000259" key="13">
    <source>
        <dbReference type="Pfam" id="PF00955"/>
    </source>
</evidence>
<keyword evidence="4" id="KW-1003">Cell membrane</keyword>
<keyword evidence="16" id="KW-1185">Reference proteome</keyword>
<evidence type="ECO:0000256" key="10">
    <source>
        <dbReference type="ARBA" id="ARBA00023180"/>
    </source>
</evidence>
<evidence type="ECO:0000256" key="3">
    <source>
        <dbReference type="ARBA" id="ARBA00022448"/>
    </source>
</evidence>
<comment type="catalytic activity">
    <reaction evidence="11">
        <text>hydrogencarbonate(in) + chloride(out) = hydrogencarbonate(out) + chloride(in)</text>
        <dbReference type="Rhea" id="RHEA:72363"/>
        <dbReference type="ChEBI" id="CHEBI:17544"/>
        <dbReference type="ChEBI" id="CHEBI:17996"/>
    </reaction>
</comment>
<evidence type="ECO:0000256" key="8">
    <source>
        <dbReference type="ARBA" id="ARBA00023065"/>
    </source>
</evidence>